<dbReference type="Proteomes" id="UP001054945">
    <property type="component" value="Unassembled WGS sequence"/>
</dbReference>
<keyword evidence="12" id="KW-1185">Reference proteome</keyword>
<dbReference type="AlphaFoldDB" id="A0AAV4SAR8"/>
<evidence type="ECO:0000256" key="5">
    <source>
        <dbReference type="ARBA" id="ARBA00022989"/>
    </source>
</evidence>
<evidence type="ECO:0000256" key="4">
    <source>
        <dbReference type="ARBA" id="ARBA00022824"/>
    </source>
</evidence>
<evidence type="ECO:0000256" key="9">
    <source>
        <dbReference type="SAM" id="MobiDB-lite"/>
    </source>
</evidence>
<evidence type="ECO:0000256" key="1">
    <source>
        <dbReference type="ARBA" id="ARBA00004586"/>
    </source>
</evidence>
<dbReference type="PANTHER" id="PTHR13466">
    <property type="entry name" value="TEX2 PROTEIN-RELATED"/>
    <property type="match status" value="1"/>
</dbReference>
<dbReference type="GO" id="GO:0008289">
    <property type="term" value="F:lipid binding"/>
    <property type="evidence" value="ECO:0007669"/>
    <property type="project" value="UniProtKB-KW"/>
</dbReference>
<name>A0AAV4SAR8_CAEEX</name>
<dbReference type="EMBL" id="BPLR01009120">
    <property type="protein sequence ID" value="GIY29741.1"/>
    <property type="molecule type" value="Genomic_DNA"/>
</dbReference>
<evidence type="ECO:0000313" key="12">
    <source>
        <dbReference type="Proteomes" id="UP001054945"/>
    </source>
</evidence>
<comment type="subcellular location">
    <subcellularLocation>
        <location evidence="1">Endoplasmic reticulum membrane</location>
    </subcellularLocation>
</comment>
<keyword evidence="6" id="KW-0445">Lipid transport</keyword>
<sequence length="396" mass="44960">MTSIHQSERDKEMKGSVKILKGEYDLEEQNNFAMELVNMCIESQCLKISLIPKANESVEIMDEPYEVYDLCGAEISLVPKGLPKEETPKEELFIFFALTDRERKKHGLCIKKCSKAEELNVTEYSCLYSSSPKLDITSMSYSSLLEMNSDETLSITEDSSGIGTEIAILPNKTQPTLQFESFKCWSVRVIEKIQKKLNQLEMPSFMETLEVTDVSMGTCIPQLHSVSNITVDEFGIWFDFDFTYNGSFQMTLQTKLKMPKNKQLQNDENTENSDVKQINEGNESSDEDGSGSIKSPKQNKFINKIEKWISHKHFQTVAQSRFVKKYVGDISNMLLTLTVEVHVLQGILAVNIPPVPTDRIWYGFRKDPTLSLTASPKVGSHEINLSAIVKMIEQKD</sequence>
<feature type="domain" description="SMP-LTD" evidence="10">
    <location>
        <begin position="155"/>
        <end position="396"/>
    </location>
</feature>
<evidence type="ECO:0000256" key="2">
    <source>
        <dbReference type="ARBA" id="ARBA00022448"/>
    </source>
</evidence>
<dbReference type="InterPro" id="IPR031468">
    <property type="entry name" value="SMP_LBD"/>
</dbReference>
<keyword evidence="5" id="KW-1133">Transmembrane helix</keyword>
<dbReference type="PROSITE" id="PS51847">
    <property type="entry name" value="SMP"/>
    <property type="match status" value="1"/>
</dbReference>
<keyword evidence="2" id="KW-0813">Transport</keyword>
<evidence type="ECO:0000313" key="11">
    <source>
        <dbReference type="EMBL" id="GIY29741.1"/>
    </source>
</evidence>
<feature type="region of interest" description="Disordered" evidence="9">
    <location>
        <begin position="259"/>
        <end position="296"/>
    </location>
</feature>
<evidence type="ECO:0000256" key="8">
    <source>
        <dbReference type="ARBA" id="ARBA00023136"/>
    </source>
</evidence>
<evidence type="ECO:0000256" key="3">
    <source>
        <dbReference type="ARBA" id="ARBA00022692"/>
    </source>
</evidence>
<evidence type="ECO:0000259" key="10">
    <source>
        <dbReference type="PROSITE" id="PS51847"/>
    </source>
</evidence>
<keyword evidence="4" id="KW-0256">Endoplasmic reticulum</keyword>
<keyword evidence="8" id="KW-0472">Membrane</keyword>
<comment type="caution">
    <text evidence="11">The sequence shown here is derived from an EMBL/GenBank/DDBJ whole genome shotgun (WGS) entry which is preliminary data.</text>
</comment>
<proteinExistence type="predicted"/>
<accession>A0AAV4SAR8</accession>
<evidence type="ECO:0000256" key="6">
    <source>
        <dbReference type="ARBA" id="ARBA00023055"/>
    </source>
</evidence>
<organism evidence="11 12">
    <name type="scientific">Caerostris extrusa</name>
    <name type="common">Bark spider</name>
    <name type="synonym">Caerostris bankana</name>
    <dbReference type="NCBI Taxonomy" id="172846"/>
    <lineage>
        <taxon>Eukaryota</taxon>
        <taxon>Metazoa</taxon>
        <taxon>Ecdysozoa</taxon>
        <taxon>Arthropoda</taxon>
        <taxon>Chelicerata</taxon>
        <taxon>Arachnida</taxon>
        <taxon>Araneae</taxon>
        <taxon>Araneomorphae</taxon>
        <taxon>Entelegynae</taxon>
        <taxon>Araneoidea</taxon>
        <taxon>Araneidae</taxon>
        <taxon>Caerostris</taxon>
    </lineage>
</organism>
<keyword evidence="3" id="KW-0812">Transmembrane</keyword>
<dbReference type="CDD" id="cd21675">
    <property type="entry name" value="SMP_TEX2"/>
    <property type="match status" value="1"/>
</dbReference>
<reference evidence="11 12" key="1">
    <citation type="submission" date="2021-06" db="EMBL/GenBank/DDBJ databases">
        <title>Caerostris extrusa draft genome.</title>
        <authorList>
            <person name="Kono N."/>
            <person name="Arakawa K."/>
        </authorList>
    </citation>
    <scope>NUCLEOTIDE SEQUENCE [LARGE SCALE GENOMIC DNA]</scope>
</reference>
<gene>
    <name evidence="11" type="primary">Tex2</name>
    <name evidence="11" type="ORF">CEXT_556741</name>
</gene>
<dbReference type="PANTHER" id="PTHR13466:SF0">
    <property type="entry name" value="SMP-LTD DOMAIN-CONTAINING PROTEIN"/>
    <property type="match status" value="1"/>
</dbReference>
<dbReference type="GO" id="GO:0006869">
    <property type="term" value="P:lipid transport"/>
    <property type="evidence" value="ECO:0007669"/>
    <property type="project" value="UniProtKB-KW"/>
</dbReference>
<keyword evidence="7" id="KW-0446">Lipid-binding</keyword>
<dbReference type="GO" id="GO:0005789">
    <property type="term" value="C:endoplasmic reticulum membrane"/>
    <property type="evidence" value="ECO:0007669"/>
    <property type="project" value="UniProtKB-SubCell"/>
</dbReference>
<evidence type="ECO:0000256" key="7">
    <source>
        <dbReference type="ARBA" id="ARBA00023121"/>
    </source>
</evidence>
<protein>
    <submittedName>
        <fullName evidence="11">Testis-expressed protein 2</fullName>
    </submittedName>
</protein>